<comment type="similarity">
    <text evidence="1 9">Belongs to the selenophosphate synthase 1 family. Class I subfamily.</text>
</comment>
<dbReference type="GO" id="GO:0005737">
    <property type="term" value="C:cytoplasm"/>
    <property type="evidence" value="ECO:0007669"/>
    <property type="project" value="TreeGrafter"/>
</dbReference>
<proteinExistence type="inferred from homology"/>
<dbReference type="SUPFAM" id="SSF55326">
    <property type="entry name" value="PurM N-terminal domain-like"/>
    <property type="match status" value="1"/>
</dbReference>
<keyword evidence="4 9" id="KW-0547">Nucleotide-binding</keyword>
<evidence type="ECO:0000259" key="11">
    <source>
        <dbReference type="Pfam" id="PF02769"/>
    </source>
</evidence>
<dbReference type="NCBIfam" id="NF002098">
    <property type="entry name" value="PRK00943.1"/>
    <property type="match status" value="1"/>
</dbReference>
<comment type="cofactor">
    <cofactor evidence="9">
        <name>Mg(2+)</name>
        <dbReference type="ChEBI" id="CHEBI:18420"/>
    </cofactor>
    <text evidence="9">Binds 1 Mg(2+) ion per monomer.</text>
</comment>
<evidence type="ECO:0000256" key="4">
    <source>
        <dbReference type="ARBA" id="ARBA00022741"/>
    </source>
</evidence>
<dbReference type="PIRSF" id="PIRSF036407">
    <property type="entry name" value="Selenphspht_syn"/>
    <property type="match status" value="1"/>
</dbReference>
<evidence type="ECO:0000256" key="1">
    <source>
        <dbReference type="ARBA" id="ARBA00008026"/>
    </source>
</evidence>
<keyword evidence="7 9" id="KW-0460">Magnesium</keyword>
<dbReference type="GO" id="GO:0004756">
    <property type="term" value="F:selenide, water dikinase activity"/>
    <property type="evidence" value="ECO:0007669"/>
    <property type="project" value="UniProtKB-UniRule"/>
</dbReference>
<gene>
    <name evidence="9" type="primary">selD</name>
    <name evidence="12" type="ordered locus">DP0969</name>
</gene>
<dbReference type="NCBIfam" id="TIGR00476">
    <property type="entry name" value="selD"/>
    <property type="match status" value="1"/>
</dbReference>
<comment type="catalytic activity">
    <reaction evidence="9">
        <text>hydrogenselenide + ATP + H2O = selenophosphate + AMP + phosphate + 2 H(+)</text>
        <dbReference type="Rhea" id="RHEA:18737"/>
        <dbReference type="ChEBI" id="CHEBI:15377"/>
        <dbReference type="ChEBI" id="CHEBI:15378"/>
        <dbReference type="ChEBI" id="CHEBI:16144"/>
        <dbReference type="ChEBI" id="CHEBI:29317"/>
        <dbReference type="ChEBI" id="CHEBI:30616"/>
        <dbReference type="ChEBI" id="CHEBI:43474"/>
        <dbReference type="ChEBI" id="CHEBI:456215"/>
        <dbReference type="EC" id="2.7.9.3"/>
    </reaction>
</comment>
<dbReference type="GO" id="GO:0005524">
    <property type="term" value="F:ATP binding"/>
    <property type="evidence" value="ECO:0007669"/>
    <property type="project" value="UniProtKB-UniRule"/>
</dbReference>
<reference evidence="13" key="1">
    <citation type="journal article" date="2004" name="Environ. Microbiol.">
        <title>The genome of Desulfotalea psychrophila, a sulfate-reducing bacterium from permanently cold Arctic sediments.</title>
        <authorList>
            <person name="Rabus R."/>
            <person name="Ruepp A."/>
            <person name="Frickey T."/>
            <person name="Rattei T."/>
            <person name="Fartmann B."/>
            <person name="Stark M."/>
            <person name="Bauer M."/>
            <person name="Zibat A."/>
            <person name="Lombardot T."/>
            <person name="Becker I."/>
            <person name="Amann J."/>
            <person name="Gellner K."/>
            <person name="Teeling H."/>
            <person name="Leuschner W.D."/>
            <person name="Gloeckner F.-O."/>
            <person name="Lupas A.N."/>
            <person name="Amann R."/>
            <person name="Klenk H.-P."/>
        </authorList>
    </citation>
    <scope>NUCLEOTIDE SEQUENCE [LARGE SCALE GENOMIC DNA]</scope>
    <source>
        <strain evidence="13">DSM 12343 / LSv54</strain>
    </source>
</reference>
<dbReference type="Pfam" id="PF02769">
    <property type="entry name" value="AIRS_C"/>
    <property type="match status" value="1"/>
</dbReference>
<keyword evidence="2 9" id="KW-0808">Transferase</keyword>
<feature type="binding site" description="in other chain" evidence="9">
    <location>
        <position position="50"/>
    </location>
    <ligand>
        <name>ATP</name>
        <dbReference type="ChEBI" id="CHEBI:30616"/>
        <note>ligand shared between dimeric partners</note>
    </ligand>
</feature>
<keyword evidence="5 9" id="KW-0418">Kinase</keyword>
<dbReference type="InterPro" id="IPR023061">
    <property type="entry name" value="SelD_I"/>
</dbReference>
<feature type="domain" description="PurM-like C-terminal" evidence="11">
    <location>
        <begin position="129"/>
        <end position="303"/>
    </location>
</feature>
<evidence type="ECO:0000256" key="6">
    <source>
        <dbReference type="ARBA" id="ARBA00022840"/>
    </source>
</evidence>
<dbReference type="PANTHER" id="PTHR10256:SF0">
    <property type="entry name" value="INACTIVE SELENIDE, WATER DIKINASE-LIKE PROTEIN-RELATED"/>
    <property type="match status" value="1"/>
</dbReference>
<evidence type="ECO:0000256" key="7">
    <source>
        <dbReference type="ARBA" id="ARBA00022842"/>
    </source>
</evidence>
<dbReference type="InterPro" id="IPR004536">
    <property type="entry name" value="SPS/SelD"/>
</dbReference>
<dbReference type="Proteomes" id="UP000000602">
    <property type="component" value="Chromosome"/>
</dbReference>
<evidence type="ECO:0000259" key="10">
    <source>
        <dbReference type="Pfam" id="PF00586"/>
    </source>
</evidence>
<evidence type="ECO:0000256" key="5">
    <source>
        <dbReference type="ARBA" id="ARBA00022777"/>
    </source>
</evidence>
<feature type="binding site" evidence="9">
    <location>
        <position position="186"/>
    </location>
    <ligand>
        <name>Mg(2+)</name>
        <dbReference type="ChEBI" id="CHEBI:18420"/>
    </ligand>
</feature>
<comment type="caution">
    <text evidence="9">Lacks conserved residue(s) required for the propagation of feature annotation.</text>
</comment>
<dbReference type="Gene3D" id="3.30.1330.10">
    <property type="entry name" value="PurM-like, N-terminal domain"/>
    <property type="match status" value="1"/>
</dbReference>
<evidence type="ECO:0000256" key="3">
    <source>
        <dbReference type="ARBA" id="ARBA00022723"/>
    </source>
</evidence>
<sequence length="308" mass="33166">MLVGMATADDAGVYKVSDELALIQTLDFFTPIVDDPYDFGRIAAANALSDVYAMGGVPQTAMNIVAYPMKTLGREPLREMLAGGSAMLREANTVLLGGHSVEDEELKYGLSVTGFVHPDKILANQGLRTGDVLILTKAIGTGILNTAIKARLASKETIEELTELMVTLNKKPAEIMREFNISACTDITGFGLLGHIAEMIDGSDKSITIQSQNVPILNQAHHFASMGLVPIGAHNNRAFRKEMMQIPKAFDPVLRDILFDPQTSGGLLIGCAEEDGPSLVRRLQDAGVKDAQIIGFVTENRANIIQIS</sequence>
<comment type="function">
    <text evidence="9">Synthesizes selenophosphate from selenide and ATP.</text>
</comment>
<feature type="domain" description="PurM-like N-terminal" evidence="10">
    <location>
        <begin position="9"/>
        <end position="116"/>
    </location>
</feature>
<keyword evidence="3 9" id="KW-0479">Metal-binding</keyword>
<dbReference type="InterPro" id="IPR016188">
    <property type="entry name" value="PurM-like_N"/>
</dbReference>
<keyword evidence="13" id="KW-1185">Reference proteome</keyword>
<keyword evidence="6 9" id="KW-0067">ATP-binding</keyword>
<feature type="binding site" description="in other chain" evidence="9">
    <location>
        <begin position="7"/>
        <end position="9"/>
    </location>
    <ligand>
        <name>ATP</name>
        <dbReference type="ChEBI" id="CHEBI:30616"/>
        <note>ligand shared between dimeric partners</note>
    </ligand>
</feature>
<dbReference type="CDD" id="cd02195">
    <property type="entry name" value="SelD"/>
    <property type="match status" value="1"/>
</dbReference>
<evidence type="ECO:0000313" key="12">
    <source>
        <dbReference type="EMBL" id="CAG35698.1"/>
    </source>
</evidence>
<dbReference type="AlphaFoldDB" id="Q6APM6"/>
<feature type="binding site" evidence="9">
    <location>
        <begin position="98"/>
        <end position="100"/>
    </location>
    <ligand>
        <name>ATP</name>
        <dbReference type="ChEBI" id="CHEBI:30616"/>
        <note>ligand shared between dimeric partners</note>
    </ligand>
</feature>
<dbReference type="HOGENOM" id="CLU_032859_0_1_7"/>
<dbReference type="SUPFAM" id="SSF56042">
    <property type="entry name" value="PurM C-terminal domain-like"/>
    <property type="match status" value="1"/>
</dbReference>
<organism evidence="12 13">
    <name type="scientific">Desulfotalea psychrophila (strain LSv54 / DSM 12343)</name>
    <dbReference type="NCBI Taxonomy" id="177439"/>
    <lineage>
        <taxon>Bacteria</taxon>
        <taxon>Pseudomonadati</taxon>
        <taxon>Thermodesulfobacteriota</taxon>
        <taxon>Desulfobulbia</taxon>
        <taxon>Desulfobulbales</taxon>
        <taxon>Desulfocapsaceae</taxon>
        <taxon>Desulfotalea</taxon>
    </lineage>
</organism>
<dbReference type="eggNOG" id="COG0709">
    <property type="taxonomic scope" value="Bacteria"/>
</dbReference>
<keyword evidence="8 9" id="KW-0711">Selenium</keyword>
<evidence type="ECO:0000313" key="13">
    <source>
        <dbReference type="Proteomes" id="UP000000602"/>
    </source>
</evidence>
<feature type="binding site" evidence="9">
    <location>
        <position position="10"/>
    </location>
    <ligand>
        <name>Mg(2+)</name>
        <dbReference type="ChEBI" id="CHEBI:18420"/>
    </ligand>
</feature>
<feature type="binding site" evidence="9">
    <location>
        <position position="50"/>
    </location>
    <ligand>
        <name>Mg(2+)</name>
        <dbReference type="ChEBI" id="CHEBI:18420"/>
    </ligand>
</feature>
<evidence type="ECO:0000256" key="2">
    <source>
        <dbReference type="ARBA" id="ARBA00022679"/>
    </source>
</evidence>
<comment type="subunit">
    <text evidence="9">Homodimer.</text>
</comment>
<feature type="binding site" description="in other chain" evidence="9">
    <location>
        <position position="27"/>
    </location>
    <ligand>
        <name>ATP</name>
        <dbReference type="ChEBI" id="CHEBI:30616"/>
        <note>ligand shared between dimeric partners</note>
    </ligand>
</feature>
<dbReference type="GO" id="GO:0016260">
    <property type="term" value="P:selenocysteine biosynthetic process"/>
    <property type="evidence" value="ECO:0007669"/>
    <property type="project" value="InterPro"/>
</dbReference>
<accession>Q6APM6</accession>
<protein>
    <recommendedName>
        <fullName evidence="9">Selenide, water dikinase</fullName>
        <ecNumber evidence="9">2.7.9.3</ecNumber>
    </recommendedName>
    <alternativeName>
        <fullName evidence="9">Selenium donor protein</fullName>
    </alternativeName>
    <alternativeName>
        <fullName evidence="9">Selenophosphate synthase</fullName>
    </alternativeName>
</protein>
<dbReference type="EMBL" id="CR522870">
    <property type="protein sequence ID" value="CAG35698.1"/>
    <property type="molecule type" value="Genomic_DNA"/>
</dbReference>
<dbReference type="InterPro" id="IPR036676">
    <property type="entry name" value="PurM-like_C_sf"/>
</dbReference>
<evidence type="ECO:0000256" key="8">
    <source>
        <dbReference type="ARBA" id="ARBA00023266"/>
    </source>
</evidence>
<dbReference type="EC" id="2.7.9.3" evidence="9"/>
<dbReference type="InterPro" id="IPR010918">
    <property type="entry name" value="PurM-like_C_dom"/>
</dbReference>
<dbReference type="InterPro" id="IPR036921">
    <property type="entry name" value="PurM-like_N_sf"/>
</dbReference>
<dbReference type="Gene3D" id="3.90.650.10">
    <property type="entry name" value="PurM-like C-terminal domain"/>
    <property type="match status" value="1"/>
</dbReference>
<dbReference type="STRING" id="177439.DP0969"/>
<evidence type="ECO:0000256" key="9">
    <source>
        <dbReference type="HAMAP-Rule" id="MF_00625"/>
    </source>
</evidence>
<dbReference type="HAMAP" id="MF_00625">
    <property type="entry name" value="SelD"/>
    <property type="match status" value="1"/>
</dbReference>
<dbReference type="PANTHER" id="PTHR10256">
    <property type="entry name" value="SELENIDE, WATER DIKINASE"/>
    <property type="match status" value="1"/>
</dbReference>
<dbReference type="Pfam" id="PF00586">
    <property type="entry name" value="AIRS"/>
    <property type="match status" value="1"/>
</dbReference>
<name>Q6APM6_DESPS</name>
<dbReference type="KEGG" id="dps:DP0969"/>
<dbReference type="GO" id="GO:0000287">
    <property type="term" value="F:magnesium ion binding"/>
    <property type="evidence" value="ECO:0007669"/>
    <property type="project" value="UniProtKB-UniRule"/>
</dbReference>